<evidence type="ECO:0000256" key="8">
    <source>
        <dbReference type="ARBA" id="ARBA00023170"/>
    </source>
</evidence>
<dbReference type="SUPFAM" id="SSF48371">
    <property type="entry name" value="ARM repeat"/>
    <property type="match status" value="2"/>
</dbReference>
<dbReference type="InterPro" id="IPR003981">
    <property type="entry name" value="Leukotriene_B4_rcpt"/>
</dbReference>
<dbReference type="InterPro" id="IPR000276">
    <property type="entry name" value="GPCR_Rhodpsn"/>
</dbReference>
<dbReference type="InterPro" id="IPR040000">
    <property type="entry name" value="NOP9"/>
</dbReference>
<protein>
    <submittedName>
        <fullName evidence="15">Nucleolar protein 9 isoform X1</fullName>
    </submittedName>
</protein>
<gene>
    <name evidence="15" type="primary">LOC103004983</name>
</gene>
<dbReference type="PRINTS" id="PR01476">
    <property type="entry name" value="LTBRECEPTOR"/>
</dbReference>
<dbReference type="PRINTS" id="PR00237">
    <property type="entry name" value="GPCRRHODOPSN"/>
</dbReference>
<evidence type="ECO:0000256" key="2">
    <source>
        <dbReference type="ARBA" id="ARBA00022475"/>
    </source>
</evidence>
<evidence type="ECO:0000256" key="1">
    <source>
        <dbReference type="ARBA" id="ARBA00004651"/>
    </source>
</evidence>
<comment type="subcellular location">
    <subcellularLocation>
        <location evidence="1">Cell membrane</location>
        <topology evidence="1">Multi-pass membrane protein</topology>
    </subcellularLocation>
</comment>
<proteinExistence type="predicted"/>
<feature type="transmembrane region" description="Helical" evidence="12">
    <location>
        <begin position="685"/>
        <end position="706"/>
    </location>
</feature>
<evidence type="ECO:0000256" key="4">
    <source>
        <dbReference type="ARBA" id="ARBA00022737"/>
    </source>
</evidence>
<keyword evidence="2" id="KW-1003">Cell membrane</keyword>
<feature type="region of interest" description="Disordered" evidence="11">
    <location>
        <begin position="924"/>
        <end position="944"/>
    </location>
</feature>
<evidence type="ECO:0000313" key="15">
    <source>
        <dbReference type="RefSeq" id="XP_057398929.1"/>
    </source>
</evidence>
<dbReference type="Gene3D" id="1.20.1070.10">
    <property type="entry name" value="Rhodopsin 7-helix transmembrane proteins"/>
    <property type="match status" value="1"/>
</dbReference>
<dbReference type="Pfam" id="PF00001">
    <property type="entry name" value="7tm_1"/>
    <property type="match status" value="1"/>
</dbReference>
<keyword evidence="5 12" id="KW-1133">Transmembrane helix</keyword>
<reference evidence="15" key="1">
    <citation type="submission" date="2025-08" db="UniProtKB">
        <authorList>
            <consortium name="RefSeq"/>
        </authorList>
    </citation>
    <scope>IDENTIFICATION</scope>
</reference>
<evidence type="ECO:0000313" key="14">
    <source>
        <dbReference type="Proteomes" id="UP001652580"/>
    </source>
</evidence>
<dbReference type="InterPro" id="IPR003982">
    <property type="entry name" value="Leukotriene_B4_typ-2_rcpt"/>
</dbReference>
<dbReference type="RefSeq" id="XP_057398929.1">
    <property type="nucleotide sequence ID" value="XM_057542946.1"/>
</dbReference>
<keyword evidence="6" id="KW-0297">G-protein coupled receptor</keyword>
<evidence type="ECO:0000256" key="5">
    <source>
        <dbReference type="ARBA" id="ARBA00022989"/>
    </source>
</evidence>
<evidence type="ECO:0000256" key="7">
    <source>
        <dbReference type="ARBA" id="ARBA00023136"/>
    </source>
</evidence>
<keyword evidence="9" id="KW-0325">Glycoprotein</keyword>
<dbReference type="InterPro" id="IPR016024">
    <property type="entry name" value="ARM-type_fold"/>
</dbReference>
<organism evidence="14 15">
    <name type="scientific">Balaenoptera acutorostrata</name>
    <name type="common">Common minke whale</name>
    <name type="synonym">Balaena rostrata</name>
    <dbReference type="NCBI Taxonomy" id="9767"/>
    <lineage>
        <taxon>Eukaryota</taxon>
        <taxon>Metazoa</taxon>
        <taxon>Chordata</taxon>
        <taxon>Craniata</taxon>
        <taxon>Vertebrata</taxon>
        <taxon>Euteleostomi</taxon>
        <taxon>Mammalia</taxon>
        <taxon>Eutheria</taxon>
        <taxon>Laurasiatheria</taxon>
        <taxon>Artiodactyla</taxon>
        <taxon>Whippomorpha</taxon>
        <taxon>Cetacea</taxon>
        <taxon>Mysticeti</taxon>
        <taxon>Balaenopteridae</taxon>
        <taxon>Balaenoptera</taxon>
    </lineage>
</organism>
<feature type="compositionally biased region" description="Pro residues" evidence="11">
    <location>
        <begin position="30"/>
        <end position="44"/>
    </location>
</feature>
<dbReference type="PRINTS" id="PR01478">
    <property type="entry name" value="LTB2RECEPTOR"/>
</dbReference>
<feature type="transmembrane region" description="Helical" evidence="12">
    <location>
        <begin position="649"/>
        <end position="673"/>
    </location>
</feature>
<dbReference type="SMART" id="SM00025">
    <property type="entry name" value="Pumilio"/>
    <property type="match status" value="6"/>
</dbReference>
<evidence type="ECO:0000259" key="13">
    <source>
        <dbReference type="PROSITE" id="PS50262"/>
    </source>
</evidence>
<evidence type="ECO:0000256" key="9">
    <source>
        <dbReference type="ARBA" id="ARBA00023180"/>
    </source>
</evidence>
<dbReference type="PANTHER" id="PTHR13102:SF0">
    <property type="entry name" value="NUCLEOLAR PROTEIN 9"/>
    <property type="match status" value="1"/>
</dbReference>
<feature type="compositionally biased region" description="Gly residues" evidence="11">
    <location>
        <begin position="927"/>
        <end position="937"/>
    </location>
</feature>
<feature type="domain" description="G-protein coupled receptors family 1 profile" evidence="13">
    <location>
        <begin position="626"/>
        <end position="877"/>
    </location>
</feature>
<dbReference type="Pfam" id="PF22493">
    <property type="entry name" value="PUF_NOP9"/>
    <property type="match status" value="1"/>
</dbReference>
<keyword evidence="10" id="KW-0807">Transducer</keyword>
<dbReference type="CDD" id="cd15122">
    <property type="entry name" value="7tmA_LTB4R2"/>
    <property type="match status" value="1"/>
</dbReference>
<sequence>MGLGPRSPHQAGRRFPAGGKRGRGAKGSGRPPPGCQRQPCPPPDGRSEPPPDAHPHLSPEALGYFRRALSALKEVPETGEERELMVYNVLKEVEAQALALATNRAGSEMLQELLGFSPLKPLCRVWAALRPNLRFVACHRCGVHVLQSALLQLPRLLGSPAEEEEEEDGKDGPLETLEELGLGLAAEVCDDFLFYCGDTHGSFVVRTLLQVLGGTLLESERARHRGSQLPEAQRAPSRECKATDFEVPETFLNCLQNLSSCFLKDIAVFITDKISSFCLQVALQILHRKLPQFCAHLCNAVMGYLSSRNSSADGSPLLLFLRDQTSSRLLEQVLLVSEPPKLQSLFEDHFQGQLQTLAAHPIANFPLQRFLDAVTTPELLSPVFEELSPALEAVLAQGHPGVVIALVRACHRVGIHQAQVLQLLLEAFHCAEPSSRQVACVPLFATLMTYEVYYGLAEEEGAVPAEHQVEMATARDLGEVTVLGSLLLQHLLHFSSPGLILRSLGALTGPQLLTLAQSPAGSHVLDAVLTSPSVTRKQRRQVLKTLKGQYVALACSRHGSRVLDAIWSGAALGARKEIAAELASRRRLRMSVCYGPPGNETLLSWKTSRVTGTAFLLLAALLGLPGNGFVVWSLAGWRPARGRPLLATLVLHLALADGSVLLLTPLFVTFLTRQAWPLGQAGCKAVYYVCALSMYASVLLTGLLSLQRCLAVTRPFLAPRLRSPALARRLLLAVWLAALVLASPAAVYRHLWADRVCQLCHPSPAHAAAHLSLETLTAFVLPFGLVLGCYGVTLARLRGTRWGGRRQGARVGRLVGAIVLAFGLLWAPYHAVNVLQALAALAPPEGALARLGGASQAARAGTTALAFFSSSVNPLLYLFTSGDLLTRAGPRFLTRLFEGSGEARGVDHSREGTVELRATTRLKVLGQGRGNGDPGGGAEKDSQG</sequence>
<dbReference type="PANTHER" id="PTHR13102">
    <property type="entry name" value="NUCLEOLAR PROTEIN 9"/>
    <property type="match status" value="1"/>
</dbReference>
<keyword evidence="3 12" id="KW-0812">Transmembrane</keyword>
<dbReference type="PROSITE" id="PS50262">
    <property type="entry name" value="G_PROTEIN_RECEP_F1_2"/>
    <property type="match status" value="1"/>
</dbReference>
<evidence type="ECO:0000256" key="11">
    <source>
        <dbReference type="SAM" id="MobiDB-lite"/>
    </source>
</evidence>
<feature type="transmembrane region" description="Helical" evidence="12">
    <location>
        <begin position="614"/>
        <end position="637"/>
    </location>
</feature>
<keyword evidence="8" id="KW-0675">Receptor</keyword>
<dbReference type="InterPro" id="IPR001313">
    <property type="entry name" value="Pumilio_RNA-bd_rpt"/>
</dbReference>
<accession>A0ABM3T9Z9</accession>
<feature type="transmembrane region" description="Helical" evidence="12">
    <location>
        <begin position="767"/>
        <end position="790"/>
    </location>
</feature>
<feature type="region of interest" description="Disordered" evidence="11">
    <location>
        <begin position="1"/>
        <end position="58"/>
    </location>
</feature>
<name>A0ABM3T9Z9_BALAC</name>
<keyword evidence="7 12" id="KW-0472">Membrane</keyword>
<keyword evidence="14" id="KW-1185">Reference proteome</keyword>
<evidence type="ECO:0000256" key="6">
    <source>
        <dbReference type="ARBA" id="ARBA00023040"/>
    </source>
</evidence>
<dbReference type="InterPro" id="IPR017452">
    <property type="entry name" value="GPCR_Rhodpsn_7TM"/>
</dbReference>
<evidence type="ECO:0000256" key="12">
    <source>
        <dbReference type="SAM" id="Phobius"/>
    </source>
</evidence>
<dbReference type="Proteomes" id="UP001652580">
    <property type="component" value="Chromosome 3"/>
</dbReference>
<feature type="transmembrane region" description="Helical" evidence="12">
    <location>
        <begin position="726"/>
        <end position="747"/>
    </location>
</feature>
<dbReference type="InterPro" id="IPR011989">
    <property type="entry name" value="ARM-like"/>
</dbReference>
<dbReference type="Gene3D" id="1.25.10.10">
    <property type="entry name" value="Leucine-rich Repeat Variant"/>
    <property type="match status" value="2"/>
</dbReference>
<dbReference type="GeneID" id="103004983"/>
<evidence type="ECO:0000256" key="10">
    <source>
        <dbReference type="ARBA" id="ARBA00023224"/>
    </source>
</evidence>
<feature type="transmembrane region" description="Helical" evidence="12">
    <location>
        <begin position="811"/>
        <end position="829"/>
    </location>
</feature>
<feature type="compositionally biased region" description="Basic and acidic residues" evidence="11">
    <location>
        <begin position="45"/>
        <end position="57"/>
    </location>
</feature>
<keyword evidence="4" id="KW-0677">Repeat</keyword>
<evidence type="ECO:0000256" key="3">
    <source>
        <dbReference type="ARBA" id="ARBA00022692"/>
    </source>
</evidence>
<dbReference type="SUPFAM" id="SSF81321">
    <property type="entry name" value="Family A G protein-coupled receptor-like"/>
    <property type="match status" value="1"/>
</dbReference>